<dbReference type="EMBL" id="PGGS01000759">
    <property type="protein sequence ID" value="PNH01930.1"/>
    <property type="molecule type" value="Genomic_DNA"/>
</dbReference>
<organism evidence="2 3">
    <name type="scientific">Tetrabaena socialis</name>
    <dbReference type="NCBI Taxonomy" id="47790"/>
    <lineage>
        <taxon>Eukaryota</taxon>
        <taxon>Viridiplantae</taxon>
        <taxon>Chlorophyta</taxon>
        <taxon>core chlorophytes</taxon>
        <taxon>Chlorophyceae</taxon>
        <taxon>CS clade</taxon>
        <taxon>Chlamydomonadales</taxon>
        <taxon>Tetrabaenaceae</taxon>
        <taxon>Tetrabaena</taxon>
    </lineage>
</organism>
<sequence>HRRQPPRVQLAAASPSASPPARQSPSALRRRSAVKVSAFLINVNPFMPAASTDNSSSNNKVVGSRLSELRSRSADDDRAFLRERSEAREGEEAAGRGLEDDEGAGGSRRLQRRPLGPWPAAQFVGAGDGGHLAEGLDGLEEWGEGEEAEASGTGRMLMGSPDGVITPRSLRYMVADPKPEIKLIHRLRPGQRGADGDLWGSFVDKCRMAWGVFFPPPPPVRRRPTGIAGWAGGIGRLLGGGGMSAGTALAPGLTPKRVVLNRLRMVLVADRCGVAPEQLLEMKAQTLSALAEYLGGDVGADLAQLEVQVSALKPSGERVTMNMGFADMLADEQLRDPLQYDYEFEDEDDYFFAEEDDDKVSEIAEAPAAGLKAVRVAARTVPRSGGGEEPAAPV</sequence>
<evidence type="ECO:0000313" key="2">
    <source>
        <dbReference type="EMBL" id="PNH01930.1"/>
    </source>
</evidence>
<proteinExistence type="predicted"/>
<keyword evidence="3" id="KW-1185">Reference proteome</keyword>
<protein>
    <submittedName>
        <fullName evidence="2">Uncharacterized protein</fullName>
    </submittedName>
</protein>
<gene>
    <name evidence="2" type="ORF">TSOC_012134</name>
</gene>
<evidence type="ECO:0000313" key="3">
    <source>
        <dbReference type="Proteomes" id="UP000236333"/>
    </source>
</evidence>
<reference evidence="2 3" key="1">
    <citation type="journal article" date="2017" name="Mol. Biol. Evol.">
        <title>The 4-celled Tetrabaena socialis nuclear genome reveals the essential components for genetic control of cell number at the origin of multicellularity in the volvocine lineage.</title>
        <authorList>
            <person name="Featherston J."/>
            <person name="Arakaki Y."/>
            <person name="Hanschen E.R."/>
            <person name="Ferris P.J."/>
            <person name="Michod R.E."/>
            <person name="Olson B.J.S.C."/>
            <person name="Nozaki H."/>
            <person name="Durand P.M."/>
        </authorList>
    </citation>
    <scope>NUCLEOTIDE SEQUENCE [LARGE SCALE GENOMIC DNA]</scope>
    <source>
        <strain evidence="2 3">NIES-571</strain>
    </source>
</reference>
<comment type="caution">
    <text evidence="2">The sequence shown here is derived from an EMBL/GenBank/DDBJ whole genome shotgun (WGS) entry which is preliminary data.</text>
</comment>
<feature type="non-terminal residue" evidence="2">
    <location>
        <position position="1"/>
    </location>
</feature>
<accession>A0A2J7ZNV2</accession>
<feature type="region of interest" description="Disordered" evidence="1">
    <location>
        <begin position="47"/>
        <end position="136"/>
    </location>
</feature>
<dbReference type="AlphaFoldDB" id="A0A2J7ZNV2"/>
<name>A0A2J7ZNV2_9CHLO</name>
<evidence type="ECO:0000256" key="1">
    <source>
        <dbReference type="SAM" id="MobiDB-lite"/>
    </source>
</evidence>
<dbReference type="Proteomes" id="UP000236333">
    <property type="component" value="Unassembled WGS sequence"/>
</dbReference>
<feature type="compositionally biased region" description="Polar residues" evidence="1">
    <location>
        <begin position="51"/>
        <end position="61"/>
    </location>
</feature>
<dbReference type="OrthoDB" id="548337at2759"/>
<feature type="compositionally biased region" description="Basic and acidic residues" evidence="1">
    <location>
        <begin position="67"/>
        <end position="98"/>
    </location>
</feature>
<feature type="compositionally biased region" description="Low complexity" evidence="1">
    <location>
        <begin position="9"/>
        <end position="27"/>
    </location>
</feature>
<feature type="region of interest" description="Disordered" evidence="1">
    <location>
        <begin position="1"/>
        <end position="29"/>
    </location>
</feature>